<evidence type="ECO:0000256" key="1">
    <source>
        <dbReference type="ARBA" id="ARBA00010373"/>
    </source>
</evidence>
<dbReference type="GO" id="GO:0000287">
    <property type="term" value="F:magnesium ion binding"/>
    <property type="evidence" value="ECO:0007669"/>
    <property type="project" value="InterPro"/>
</dbReference>
<protein>
    <submittedName>
        <fullName evidence="5">Phosphopentomutase</fullName>
    </submittedName>
</protein>
<dbReference type="GO" id="GO:0005829">
    <property type="term" value="C:cytosol"/>
    <property type="evidence" value="ECO:0007669"/>
    <property type="project" value="TreeGrafter"/>
</dbReference>
<dbReference type="InterPro" id="IPR024052">
    <property type="entry name" value="Phosphopentomutase_DeoB_cap_sf"/>
</dbReference>
<gene>
    <name evidence="5" type="ORF">SAMN05660772_00548</name>
</gene>
<feature type="domain" description="Metalloenzyme" evidence="4">
    <location>
        <begin position="7"/>
        <end position="394"/>
    </location>
</feature>
<dbReference type="PANTHER" id="PTHR21110:SF0">
    <property type="entry name" value="PHOSPHOPENTOMUTASE"/>
    <property type="match status" value="1"/>
</dbReference>
<dbReference type="STRING" id="1122938.SAMN05660772_00548"/>
<dbReference type="GO" id="GO:0008973">
    <property type="term" value="F:phosphopentomutase activity"/>
    <property type="evidence" value="ECO:0007669"/>
    <property type="project" value="InterPro"/>
</dbReference>
<dbReference type="CDD" id="cd16009">
    <property type="entry name" value="PPM"/>
    <property type="match status" value="1"/>
</dbReference>
<dbReference type="GO" id="GO:0043094">
    <property type="term" value="P:metabolic compound salvage"/>
    <property type="evidence" value="ECO:0007669"/>
    <property type="project" value="InterPro"/>
</dbReference>
<dbReference type="SUPFAM" id="SSF53649">
    <property type="entry name" value="Alkaline phosphatase-like"/>
    <property type="match status" value="1"/>
</dbReference>
<dbReference type="Proteomes" id="UP000192408">
    <property type="component" value="Unassembled WGS sequence"/>
</dbReference>
<dbReference type="RefSeq" id="WP_084255875.1">
    <property type="nucleotide sequence ID" value="NZ_FWWV01000002.1"/>
</dbReference>
<name>A0A1W1UGH2_9PAST</name>
<keyword evidence="3" id="KW-0464">Manganese</keyword>
<dbReference type="InterPro" id="IPR010045">
    <property type="entry name" value="DeoB"/>
</dbReference>
<sequence>MRENERKKFIVVVIDSFGVGAMPDVPQVRPQDIGANTCLHILQQLPQLQLPTLAELGLMNVLGQSHNGMPLSQTAIYGSALLQHEGGDTFIGHQEIMGTLPQSPLVMPFAHVIDQVQTALQDAGFNVARVSQNGLSVLWVNDHIAIGDNLEADLGQVYNVTANLNAVSFEQVCRIGQIVRRHVKVGRVIAFGGRTSDDNILAAIEVRQSQFIGVNAPKSGAYADGFQVVHLGYGVDAATQAPQLLQQQGIATVLIGKVADIVANPHGINYQKRVDSQHILQLTLQHVHDPHPLFICSNIQETDLAGHAQDVVRYADRLQIVDQGLAAIIAAMQPQDCLLVLADHGNDPTIGHSKHTREKVPLLVYRKNRTLTALGERTTLSDVGATVCDFFAAKAPQNGTSFLHLIYPE</sequence>
<evidence type="ECO:0000313" key="6">
    <source>
        <dbReference type="Proteomes" id="UP000192408"/>
    </source>
</evidence>
<reference evidence="6" key="1">
    <citation type="submission" date="2017-04" db="EMBL/GenBank/DDBJ databases">
        <authorList>
            <person name="Varghese N."/>
            <person name="Submissions S."/>
        </authorList>
    </citation>
    <scope>NUCLEOTIDE SEQUENCE [LARGE SCALE GENOMIC DNA]</scope>
    <source>
        <strain evidence="6">DSM 23072</strain>
    </source>
</reference>
<dbReference type="PANTHER" id="PTHR21110">
    <property type="entry name" value="PHOSPHOPENTOMUTASE"/>
    <property type="match status" value="1"/>
</dbReference>
<dbReference type="InterPro" id="IPR017850">
    <property type="entry name" value="Alkaline_phosphatase_core_sf"/>
</dbReference>
<evidence type="ECO:0000256" key="2">
    <source>
        <dbReference type="ARBA" id="ARBA00022723"/>
    </source>
</evidence>
<proteinExistence type="inferred from homology"/>
<dbReference type="Pfam" id="PF01676">
    <property type="entry name" value="Metalloenzyme"/>
    <property type="match status" value="1"/>
</dbReference>
<evidence type="ECO:0000259" key="4">
    <source>
        <dbReference type="Pfam" id="PF01676"/>
    </source>
</evidence>
<comment type="similarity">
    <text evidence="1">Belongs to the phosphopentomutase family.</text>
</comment>
<dbReference type="Gene3D" id="3.30.70.1250">
    <property type="entry name" value="Phosphopentomutase"/>
    <property type="match status" value="1"/>
</dbReference>
<dbReference type="EMBL" id="FWWV01000002">
    <property type="protein sequence ID" value="SMB80139.1"/>
    <property type="molecule type" value="Genomic_DNA"/>
</dbReference>
<dbReference type="InterPro" id="IPR006124">
    <property type="entry name" value="Metalloenzyme"/>
</dbReference>
<dbReference type="Gene3D" id="3.40.720.10">
    <property type="entry name" value="Alkaline Phosphatase, subunit A"/>
    <property type="match status" value="1"/>
</dbReference>
<dbReference type="GO" id="GO:0009117">
    <property type="term" value="P:nucleotide metabolic process"/>
    <property type="evidence" value="ECO:0007669"/>
    <property type="project" value="InterPro"/>
</dbReference>
<evidence type="ECO:0000313" key="5">
    <source>
        <dbReference type="EMBL" id="SMB80139.1"/>
    </source>
</evidence>
<dbReference type="NCBIfam" id="NF009049">
    <property type="entry name" value="PRK12383.1"/>
    <property type="match status" value="1"/>
</dbReference>
<accession>A0A1W1UGH2</accession>
<organism evidence="5 6">
    <name type="scientific">Pasteurella testudinis DSM 23072</name>
    <dbReference type="NCBI Taxonomy" id="1122938"/>
    <lineage>
        <taxon>Bacteria</taxon>
        <taxon>Pseudomonadati</taxon>
        <taxon>Pseudomonadota</taxon>
        <taxon>Gammaproteobacteria</taxon>
        <taxon>Pasteurellales</taxon>
        <taxon>Pasteurellaceae</taxon>
        <taxon>Pasteurella</taxon>
    </lineage>
</organism>
<keyword evidence="6" id="KW-1185">Reference proteome</keyword>
<evidence type="ECO:0000256" key="3">
    <source>
        <dbReference type="ARBA" id="ARBA00023211"/>
    </source>
</evidence>
<keyword evidence="2" id="KW-0479">Metal-binding</keyword>
<dbReference type="AlphaFoldDB" id="A0A1W1UGH2"/>
<dbReference type="PIRSF" id="PIRSF001491">
    <property type="entry name" value="Ppentomutase"/>
    <property type="match status" value="1"/>
</dbReference>